<evidence type="ECO:0000256" key="4">
    <source>
        <dbReference type="ARBA" id="ARBA00023163"/>
    </source>
</evidence>
<feature type="region of interest" description="Disordered" evidence="6">
    <location>
        <begin position="242"/>
        <end position="262"/>
    </location>
</feature>
<keyword evidence="10" id="KW-1185">Reference proteome</keyword>
<dbReference type="Gramene" id="Pp3c1_37090V3.5">
    <property type="protein sequence ID" value="PAC:32969690.CDS.1"/>
    <property type="gene ID" value="Pp3c1_37090"/>
</dbReference>
<dbReference type="RefSeq" id="XP_073394060.1">
    <property type="nucleotide sequence ID" value="XM_073537959.1"/>
</dbReference>
<dbReference type="PaxDb" id="3218-PP1S28_44V6.1"/>
<dbReference type="EnsemblPlants" id="Pp3c1_37090V3.5">
    <property type="protein sequence ID" value="PAC:32969690.CDS.1"/>
    <property type="gene ID" value="Pp3c1_37090"/>
</dbReference>
<evidence type="ECO:0000313" key="10">
    <source>
        <dbReference type="Proteomes" id="UP000006727"/>
    </source>
</evidence>
<dbReference type="RefSeq" id="XP_024385552.1">
    <property type="nucleotide sequence ID" value="XM_024529784.2"/>
</dbReference>
<dbReference type="InterPro" id="IPR006458">
    <property type="entry name" value="Ovate_C"/>
</dbReference>
<evidence type="ECO:0000256" key="3">
    <source>
        <dbReference type="ARBA" id="ARBA00023015"/>
    </source>
</evidence>
<comment type="subcellular location">
    <subcellularLocation>
        <location evidence="1">Nucleus</location>
    </subcellularLocation>
</comment>
<evidence type="ECO:0000313" key="8">
    <source>
        <dbReference type="EMBL" id="PNR63298.1"/>
    </source>
</evidence>
<reference evidence="9" key="3">
    <citation type="submission" date="2020-12" db="UniProtKB">
        <authorList>
            <consortium name="EnsemblPlants"/>
        </authorList>
    </citation>
    <scope>IDENTIFICATION</scope>
</reference>
<dbReference type="Pfam" id="PF04844">
    <property type="entry name" value="Ovate"/>
    <property type="match status" value="1"/>
</dbReference>
<dbReference type="PANTHER" id="PTHR33057:SF70">
    <property type="entry name" value="TRANSCRIPTION REPRESSOR-RELATED"/>
    <property type="match status" value="1"/>
</dbReference>
<gene>
    <name evidence="9" type="primary">LOC112287099</name>
    <name evidence="8" type="ORF">PHYPA_001723</name>
</gene>
<dbReference type="PANTHER" id="PTHR33057">
    <property type="entry name" value="TRANSCRIPTION REPRESSOR OFP7-RELATED"/>
    <property type="match status" value="1"/>
</dbReference>
<dbReference type="NCBIfam" id="TIGR01568">
    <property type="entry name" value="A_thal_3678"/>
    <property type="match status" value="1"/>
</dbReference>
<feature type="region of interest" description="Disordered" evidence="6">
    <location>
        <begin position="542"/>
        <end position="657"/>
    </location>
</feature>
<name>A0A2K1LB93_PHYPA</name>
<keyword evidence="5" id="KW-0539">Nucleus</keyword>
<dbReference type="GO" id="GO:0045892">
    <property type="term" value="P:negative regulation of DNA-templated transcription"/>
    <property type="evidence" value="ECO:0007669"/>
    <property type="project" value="InterPro"/>
</dbReference>
<dbReference type="Gramene" id="Pp3c1_37090V3.2">
    <property type="protein sequence ID" value="PAC:32969687.CDS.1"/>
    <property type="gene ID" value="Pp3c1_37090"/>
</dbReference>
<dbReference type="RefSeq" id="XP_024385532.1">
    <property type="nucleotide sequence ID" value="XM_024529764.2"/>
</dbReference>
<dbReference type="AlphaFoldDB" id="A0A2K1LB93"/>
<feature type="domain" description="OVATE" evidence="7">
    <location>
        <begin position="666"/>
        <end position="725"/>
    </location>
</feature>
<dbReference type="RefSeq" id="XP_024385572.1">
    <property type="nucleotide sequence ID" value="XM_024529804.2"/>
</dbReference>
<feature type="region of interest" description="Disordered" evidence="6">
    <location>
        <begin position="93"/>
        <end position="133"/>
    </location>
</feature>
<dbReference type="PROSITE" id="PS51754">
    <property type="entry name" value="OVATE"/>
    <property type="match status" value="1"/>
</dbReference>
<dbReference type="EnsemblPlants" id="Pp3c1_37090V3.6">
    <property type="protein sequence ID" value="PAC:32969691.CDS.1"/>
    <property type="gene ID" value="Pp3c1_37090"/>
</dbReference>
<feature type="compositionally biased region" description="Basic and acidic residues" evidence="6">
    <location>
        <begin position="588"/>
        <end position="626"/>
    </location>
</feature>
<proteinExistence type="predicted"/>
<dbReference type="EnsemblPlants" id="Pp3c1_37090V3.7">
    <property type="protein sequence ID" value="PAC:32969692.CDS.1"/>
    <property type="gene ID" value="Pp3c1_37090"/>
</dbReference>
<evidence type="ECO:0000256" key="1">
    <source>
        <dbReference type="ARBA" id="ARBA00004123"/>
    </source>
</evidence>
<dbReference type="Gramene" id="Pp3c1_37090V3.3">
    <property type="protein sequence ID" value="PAC:32969688.CDS.1"/>
    <property type="gene ID" value="Pp3c1_37090"/>
</dbReference>
<dbReference type="Proteomes" id="UP000006727">
    <property type="component" value="Chromosome 1"/>
</dbReference>
<dbReference type="GO" id="GO:0005634">
    <property type="term" value="C:nucleus"/>
    <property type="evidence" value="ECO:0007669"/>
    <property type="project" value="UniProtKB-SubCell"/>
</dbReference>
<dbReference type="STRING" id="3218.A0A2K1LB93"/>
<feature type="compositionally biased region" description="Basic and acidic residues" evidence="6">
    <location>
        <begin position="319"/>
        <end position="329"/>
    </location>
</feature>
<dbReference type="EnsemblPlants" id="Pp3c1_37090V3.3">
    <property type="protein sequence ID" value="PAC:32969688.CDS.1"/>
    <property type="gene ID" value="Pp3c1_37090"/>
</dbReference>
<dbReference type="OrthoDB" id="1928390at2759"/>
<organism evidence="8">
    <name type="scientific">Physcomitrium patens</name>
    <name type="common">Spreading-leaved earth moss</name>
    <name type="synonym">Physcomitrella patens</name>
    <dbReference type="NCBI Taxonomy" id="3218"/>
    <lineage>
        <taxon>Eukaryota</taxon>
        <taxon>Viridiplantae</taxon>
        <taxon>Streptophyta</taxon>
        <taxon>Embryophyta</taxon>
        <taxon>Bryophyta</taxon>
        <taxon>Bryophytina</taxon>
        <taxon>Bryopsida</taxon>
        <taxon>Funariidae</taxon>
        <taxon>Funariales</taxon>
        <taxon>Funariaceae</taxon>
        <taxon>Physcomitrium</taxon>
    </lineage>
</organism>
<accession>A0A2K1LB93</accession>
<keyword evidence="3" id="KW-0805">Transcription regulation</keyword>
<sequence length="731" mass="81460">MNTTKEKYVAMGANSMSMEVAEKPKGRLFSAVLPSVWLIKLRSLRRRSQSLKSTDSSEPVIPDSAPFLPKKTVENCYKHGPLASEICTFSPLQGPQGVDSDDPARPGSENHAGSEVAVSSTPSKKGMVVRPEGTTRSVAVTSVSNTPSSTTSMFSRCLYKSTFFSGIRNLCKLVGDESISRKESNPSIQFRKTATPTMRAWFLVGCGGTPRRRSRHSSLDMEKESGLIELDTDSGLDCIEEGTGGEDSWPKKSESWSGANPTPWSCELNNEELVKNQVVVKKKKKFSKSRELKGVKVKSPAELKPGSKPTLGHLFSTRSDTDSPRKIYPETEEESEIHIEDPKLDTVPWRSTSFGSDSTLNAPWAGSEYGLGPSERKPATFFSESELPAACKEEADDGNTSDSQSLLRQKVLAAERLREGSKSWREQQRIDMKRKDADAVNLLASLDQALEQRNLKRLIEDEEDSDPGYNSIFGSPRCELHSSPVFESFLESSAKAWGVEFPSHKIDDTKSTRSGSISDKSRELHCITVQTAPEVMKLRETAQERNNRGREISRAVRVNPSSAAKARKPKRPGDKDVSKRPSPSRKPISKDTREERTIHPQREESMVDPELHEDFNQARRKFNEARKRTKQRRSKQVASLPSPPASASAPAPKPPASVAKERVAVVVESSYDPYNDFRQSMIEMIVDQDIKETGDLEELLQCYLSLNEAEYHNVIVDVFTDVWHELFENKS</sequence>
<evidence type="ECO:0000259" key="7">
    <source>
        <dbReference type="PROSITE" id="PS51754"/>
    </source>
</evidence>
<dbReference type="GeneID" id="112287099"/>
<dbReference type="Gramene" id="Pp3c1_37090V3.4">
    <property type="protein sequence ID" value="PAC:32969689.CDS.1"/>
    <property type="gene ID" value="Pp3c1_37090"/>
</dbReference>
<feature type="region of interest" description="Disordered" evidence="6">
    <location>
        <begin position="300"/>
        <end position="338"/>
    </location>
</feature>
<feature type="compositionally biased region" description="Basic and acidic residues" evidence="6">
    <location>
        <begin position="542"/>
        <end position="554"/>
    </location>
</feature>
<reference evidence="8 10" key="1">
    <citation type="journal article" date="2008" name="Science">
        <title>The Physcomitrella genome reveals evolutionary insights into the conquest of land by plants.</title>
        <authorList>
            <person name="Rensing S."/>
            <person name="Lang D."/>
            <person name="Zimmer A."/>
            <person name="Terry A."/>
            <person name="Salamov A."/>
            <person name="Shapiro H."/>
            <person name="Nishiyama T."/>
            <person name="Perroud P.-F."/>
            <person name="Lindquist E."/>
            <person name="Kamisugi Y."/>
            <person name="Tanahashi T."/>
            <person name="Sakakibara K."/>
            <person name="Fujita T."/>
            <person name="Oishi K."/>
            <person name="Shin-I T."/>
            <person name="Kuroki Y."/>
            <person name="Toyoda A."/>
            <person name="Suzuki Y."/>
            <person name="Hashimoto A."/>
            <person name="Yamaguchi K."/>
            <person name="Sugano A."/>
            <person name="Kohara Y."/>
            <person name="Fujiyama A."/>
            <person name="Anterola A."/>
            <person name="Aoki S."/>
            <person name="Ashton N."/>
            <person name="Barbazuk W.B."/>
            <person name="Barker E."/>
            <person name="Bennetzen J."/>
            <person name="Bezanilla M."/>
            <person name="Blankenship R."/>
            <person name="Cho S.H."/>
            <person name="Dutcher S."/>
            <person name="Estelle M."/>
            <person name="Fawcett J.A."/>
            <person name="Gundlach H."/>
            <person name="Hanada K."/>
            <person name="Heyl A."/>
            <person name="Hicks K.A."/>
            <person name="Hugh J."/>
            <person name="Lohr M."/>
            <person name="Mayer K."/>
            <person name="Melkozernov A."/>
            <person name="Murata T."/>
            <person name="Nelson D."/>
            <person name="Pils B."/>
            <person name="Prigge M."/>
            <person name="Reiss B."/>
            <person name="Renner T."/>
            <person name="Rombauts S."/>
            <person name="Rushton P."/>
            <person name="Sanderfoot A."/>
            <person name="Schween G."/>
            <person name="Shiu S.-H."/>
            <person name="Stueber K."/>
            <person name="Theodoulou F.L."/>
            <person name="Tu H."/>
            <person name="Van de Peer Y."/>
            <person name="Verrier P.J."/>
            <person name="Waters E."/>
            <person name="Wood A."/>
            <person name="Yang L."/>
            <person name="Cove D."/>
            <person name="Cuming A."/>
            <person name="Hasebe M."/>
            <person name="Lucas S."/>
            <person name="Mishler D.B."/>
            <person name="Reski R."/>
            <person name="Grigoriev I."/>
            <person name="Quatrano R.S."/>
            <person name="Boore J.L."/>
        </authorList>
    </citation>
    <scope>NUCLEOTIDE SEQUENCE [LARGE SCALE GENOMIC DNA]</scope>
    <source>
        <strain evidence="9 10">cv. Gransden 2004</strain>
    </source>
</reference>
<dbReference type="EMBL" id="ABEU02000001">
    <property type="protein sequence ID" value="PNR63298.1"/>
    <property type="molecule type" value="Genomic_DNA"/>
</dbReference>
<protein>
    <recommendedName>
        <fullName evidence="7">OVATE domain-containing protein</fullName>
    </recommendedName>
</protein>
<evidence type="ECO:0000256" key="6">
    <source>
        <dbReference type="SAM" id="MobiDB-lite"/>
    </source>
</evidence>
<dbReference type="EnsemblPlants" id="Pp3c1_37090V3.1">
    <property type="protein sequence ID" value="PAC:32969686.CDS.1"/>
    <property type="gene ID" value="Pp3c1_37090"/>
</dbReference>
<dbReference type="InterPro" id="IPR038933">
    <property type="entry name" value="Ovate"/>
</dbReference>
<dbReference type="EnsemblPlants" id="Pp3c1_37090V3.4">
    <property type="protein sequence ID" value="PAC:32969689.CDS.1"/>
    <property type="gene ID" value="Pp3c1_37090"/>
</dbReference>
<dbReference type="EnsemblPlants" id="Pp3c1_37090V3.2">
    <property type="protein sequence ID" value="PAC:32969687.CDS.1"/>
    <property type="gene ID" value="Pp3c1_37090"/>
</dbReference>
<dbReference type="Gramene" id="Pp3c1_37090V3.6">
    <property type="protein sequence ID" value="PAC:32969691.CDS.1"/>
    <property type="gene ID" value="Pp3c1_37090"/>
</dbReference>
<keyword evidence="2" id="KW-0678">Repressor</keyword>
<evidence type="ECO:0000313" key="9">
    <source>
        <dbReference type="EnsemblPlants" id="PAC:32969686.CDS.1"/>
    </source>
</evidence>
<evidence type="ECO:0000256" key="2">
    <source>
        <dbReference type="ARBA" id="ARBA00022491"/>
    </source>
</evidence>
<dbReference type="Gramene" id="Pp3c1_37090V3.1">
    <property type="protein sequence ID" value="PAC:32969686.CDS.1"/>
    <property type="gene ID" value="Pp3c1_37090"/>
</dbReference>
<keyword evidence="4" id="KW-0804">Transcription</keyword>
<reference evidence="8 10" key="2">
    <citation type="journal article" date="2018" name="Plant J.">
        <title>The Physcomitrella patens chromosome-scale assembly reveals moss genome structure and evolution.</title>
        <authorList>
            <person name="Lang D."/>
            <person name="Ullrich K.K."/>
            <person name="Murat F."/>
            <person name="Fuchs J."/>
            <person name="Jenkins J."/>
            <person name="Haas F.B."/>
            <person name="Piednoel M."/>
            <person name="Gundlach H."/>
            <person name="Van Bel M."/>
            <person name="Meyberg R."/>
            <person name="Vives C."/>
            <person name="Morata J."/>
            <person name="Symeonidi A."/>
            <person name="Hiss M."/>
            <person name="Muchero W."/>
            <person name="Kamisugi Y."/>
            <person name="Saleh O."/>
            <person name="Blanc G."/>
            <person name="Decker E.L."/>
            <person name="van Gessel N."/>
            <person name="Grimwood J."/>
            <person name="Hayes R.D."/>
            <person name="Graham S.W."/>
            <person name="Gunter L.E."/>
            <person name="McDaniel S.F."/>
            <person name="Hoernstein S.N.W."/>
            <person name="Larsson A."/>
            <person name="Li F.W."/>
            <person name="Perroud P.F."/>
            <person name="Phillips J."/>
            <person name="Ranjan P."/>
            <person name="Rokshar D.S."/>
            <person name="Rothfels C.J."/>
            <person name="Schneider L."/>
            <person name="Shu S."/>
            <person name="Stevenson D.W."/>
            <person name="Thummler F."/>
            <person name="Tillich M."/>
            <person name="Villarreal Aguilar J.C."/>
            <person name="Widiez T."/>
            <person name="Wong G.K."/>
            <person name="Wymore A."/>
            <person name="Zhang Y."/>
            <person name="Zimmer A.D."/>
            <person name="Quatrano R.S."/>
            <person name="Mayer K.F.X."/>
            <person name="Goodstein D."/>
            <person name="Casacuberta J.M."/>
            <person name="Vandepoele K."/>
            <person name="Reski R."/>
            <person name="Cuming A.C."/>
            <person name="Tuskan G.A."/>
            <person name="Maumus F."/>
            <person name="Salse J."/>
            <person name="Schmutz J."/>
            <person name="Rensing S.A."/>
        </authorList>
    </citation>
    <scope>NUCLEOTIDE SEQUENCE [LARGE SCALE GENOMIC DNA]</scope>
    <source>
        <strain evidence="9 10">cv. Gransden 2004</strain>
    </source>
</reference>
<dbReference type="Gramene" id="Pp3c1_37090V3.7">
    <property type="protein sequence ID" value="PAC:32969692.CDS.1"/>
    <property type="gene ID" value="Pp3c1_37090"/>
</dbReference>
<evidence type="ECO:0000256" key="5">
    <source>
        <dbReference type="ARBA" id="ARBA00023242"/>
    </source>
</evidence>